<comment type="caution">
    <text evidence="1">The sequence shown here is derived from an EMBL/GenBank/DDBJ whole genome shotgun (WGS) entry which is preliminary data.</text>
</comment>
<accession>A0ABR2BXR4</accession>
<evidence type="ECO:0000313" key="2">
    <source>
        <dbReference type="Proteomes" id="UP001472677"/>
    </source>
</evidence>
<reference evidence="1 2" key="1">
    <citation type="journal article" date="2024" name="G3 (Bethesda)">
        <title>Genome assembly of Hibiscus sabdariffa L. provides insights into metabolisms of medicinal natural products.</title>
        <authorList>
            <person name="Kim T."/>
        </authorList>
    </citation>
    <scope>NUCLEOTIDE SEQUENCE [LARGE SCALE GENOMIC DNA]</scope>
    <source>
        <strain evidence="1">TK-2024</strain>
        <tissue evidence="1">Old leaves</tissue>
    </source>
</reference>
<evidence type="ECO:0000313" key="1">
    <source>
        <dbReference type="EMBL" id="KAK8511823.1"/>
    </source>
</evidence>
<keyword evidence="2" id="KW-1185">Reference proteome</keyword>
<gene>
    <name evidence="1" type="ORF">V6N12_000864</name>
</gene>
<proteinExistence type="predicted"/>
<dbReference type="Proteomes" id="UP001472677">
    <property type="component" value="Unassembled WGS sequence"/>
</dbReference>
<sequence length="98" mass="10604">MPDSSLHVAISTVMPGSLFAQLTDCPALPCLAPIGHYHQACSLLGVQVCIYFIWAEWNHCNCGALPAIDVVKEVVQLKIGNSFFETLLLQTIGLISYG</sequence>
<name>A0ABR2BXR4_9ROSI</name>
<organism evidence="1 2">
    <name type="scientific">Hibiscus sabdariffa</name>
    <name type="common">roselle</name>
    <dbReference type="NCBI Taxonomy" id="183260"/>
    <lineage>
        <taxon>Eukaryota</taxon>
        <taxon>Viridiplantae</taxon>
        <taxon>Streptophyta</taxon>
        <taxon>Embryophyta</taxon>
        <taxon>Tracheophyta</taxon>
        <taxon>Spermatophyta</taxon>
        <taxon>Magnoliopsida</taxon>
        <taxon>eudicotyledons</taxon>
        <taxon>Gunneridae</taxon>
        <taxon>Pentapetalae</taxon>
        <taxon>rosids</taxon>
        <taxon>malvids</taxon>
        <taxon>Malvales</taxon>
        <taxon>Malvaceae</taxon>
        <taxon>Malvoideae</taxon>
        <taxon>Hibiscus</taxon>
    </lineage>
</organism>
<protein>
    <submittedName>
        <fullName evidence="1">Uncharacterized protein</fullName>
    </submittedName>
</protein>
<dbReference type="EMBL" id="JBBPBM010000077">
    <property type="protein sequence ID" value="KAK8511823.1"/>
    <property type="molecule type" value="Genomic_DNA"/>
</dbReference>